<evidence type="ECO:0000313" key="3">
    <source>
        <dbReference type="Proteomes" id="UP000264820"/>
    </source>
</evidence>
<reference evidence="2" key="2">
    <citation type="submission" date="2025-09" db="UniProtKB">
        <authorList>
            <consortium name="Ensembl"/>
        </authorList>
    </citation>
    <scope>IDENTIFICATION</scope>
</reference>
<accession>A0A3Q2Z8L3</accession>
<dbReference type="GeneTree" id="ENSGT00940000177739"/>
<dbReference type="Proteomes" id="UP000264820">
    <property type="component" value="Unplaced"/>
</dbReference>
<reference evidence="2" key="1">
    <citation type="submission" date="2025-08" db="UniProtKB">
        <authorList>
            <consortium name="Ensembl"/>
        </authorList>
    </citation>
    <scope>IDENTIFICATION</scope>
</reference>
<protein>
    <submittedName>
        <fullName evidence="2">Uncharacterized protein</fullName>
    </submittedName>
</protein>
<dbReference type="AlphaFoldDB" id="A0A3Q2Z8L3"/>
<keyword evidence="3" id="KW-1185">Reference proteome</keyword>
<keyword evidence="1" id="KW-0472">Membrane</keyword>
<evidence type="ECO:0000256" key="1">
    <source>
        <dbReference type="SAM" id="Phobius"/>
    </source>
</evidence>
<dbReference type="Ensembl" id="ENSHCOT00000025007.1">
    <property type="protein sequence ID" value="ENSHCOP00000028153.1"/>
    <property type="gene ID" value="ENSHCOG00000020569.1"/>
</dbReference>
<evidence type="ECO:0000313" key="2">
    <source>
        <dbReference type="Ensembl" id="ENSHCOP00000028153.1"/>
    </source>
</evidence>
<proteinExistence type="predicted"/>
<keyword evidence="1" id="KW-0812">Transmembrane</keyword>
<name>A0A3Q2Z8L3_HIPCM</name>
<feature type="transmembrane region" description="Helical" evidence="1">
    <location>
        <begin position="36"/>
        <end position="59"/>
    </location>
</feature>
<keyword evidence="1" id="KW-1133">Transmembrane helix</keyword>
<organism evidence="2 3">
    <name type="scientific">Hippocampus comes</name>
    <name type="common">Tiger tail seahorse</name>
    <dbReference type="NCBI Taxonomy" id="109280"/>
    <lineage>
        <taxon>Eukaryota</taxon>
        <taxon>Metazoa</taxon>
        <taxon>Chordata</taxon>
        <taxon>Craniata</taxon>
        <taxon>Vertebrata</taxon>
        <taxon>Euteleostomi</taxon>
        <taxon>Actinopterygii</taxon>
        <taxon>Neopterygii</taxon>
        <taxon>Teleostei</taxon>
        <taxon>Neoteleostei</taxon>
        <taxon>Acanthomorphata</taxon>
        <taxon>Syngnathiaria</taxon>
        <taxon>Syngnathiformes</taxon>
        <taxon>Syngnathoidei</taxon>
        <taxon>Syngnathidae</taxon>
        <taxon>Hippocampus</taxon>
    </lineage>
</organism>
<dbReference type="STRING" id="109280.ENSHCOP00000028153"/>
<sequence>MSDAEFRWTVTSSAKHVATCFSQQLARGNSPPPSPIGFMSVTVFPVRLLAVSFLMLLAWPFAFAASLGRSEYVVEPQSWWRRCAPSQAQNIYSSHLVWVSFDQF</sequence>